<name>A0AAF0IWE0_9BASI</name>
<feature type="transmembrane region" description="Helical" evidence="6">
    <location>
        <begin position="351"/>
        <end position="369"/>
    </location>
</feature>
<dbReference type="FunFam" id="1.20.1250.20:FF:000140">
    <property type="entry name" value="Putative MFS phospholipid transporter"/>
    <property type="match status" value="1"/>
</dbReference>
<evidence type="ECO:0000256" key="5">
    <source>
        <dbReference type="ARBA" id="ARBA00023136"/>
    </source>
</evidence>
<dbReference type="SUPFAM" id="SSF103473">
    <property type="entry name" value="MFS general substrate transporter"/>
    <property type="match status" value="1"/>
</dbReference>
<evidence type="ECO:0000256" key="1">
    <source>
        <dbReference type="ARBA" id="ARBA00004141"/>
    </source>
</evidence>
<feature type="transmembrane region" description="Helical" evidence="6">
    <location>
        <begin position="71"/>
        <end position="89"/>
    </location>
</feature>
<accession>A0AAF0IWE0</accession>
<dbReference type="Pfam" id="PF07690">
    <property type="entry name" value="MFS_1"/>
    <property type="match status" value="1"/>
</dbReference>
<dbReference type="InterPro" id="IPR011701">
    <property type="entry name" value="MFS"/>
</dbReference>
<dbReference type="Gene3D" id="1.20.1250.20">
    <property type="entry name" value="MFS general substrate transporter like domains"/>
    <property type="match status" value="1"/>
</dbReference>
<feature type="transmembrane region" description="Helical" evidence="6">
    <location>
        <begin position="297"/>
        <end position="319"/>
    </location>
</feature>
<dbReference type="PROSITE" id="PS50850">
    <property type="entry name" value="MFS"/>
    <property type="match status" value="1"/>
</dbReference>
<keyword evidence="3 6" id="KW-0812">Transmembrane</keyword>
<feature type="domain" description="Major facilitator superfamily (MFS) profile" evidence="7">
    <location>
        <begin position="31"/>
        <end position="455"/>
    </location>
</feature>
<feature type="transmembrane region" description="Helical" evidence="6">
    <location>
        <begin position="174"/>
        <end position="195"/>
    </location>
</feature>
<dbReference type="EMBL" id="CP119912">
    <property type="protein sequence ID" value="WFD20541.1"/>
    <property type="molecule type" value="Genomic_DNA"/>
</dbReference>
<dbReference type="InterPro" id="IPR020846">
    <property type="entry name" value="MFS_dom"/>
</dbReference>
<dbReference type="GO" id="GO:0046943">
    <property type="term" value="F:carboxylic acid transmembrane transporter activity"/>
    <property type="evidence" value="ECO:0007669"/>
    <property type="project" value="TreeGrafter"/>
</dbReference>
<protein>
    <recommendedName>
        <fullName evidence="7">Major facilitator superfamily (MFS) profile domain-containing protein</fullName>
    </recommendedName>
</protein>
<keyword evidence="9" id="KW-1185">Reference proteome</keyword>
<organism evidence="8 9">
    <name type="scientific">Malassezia caprae</name>
    <dbReference type="NCBI Taxonomy" id="1381934"/>
    <lineage>
        <taxon>Eukaryota</taxon>
        <taxon>Fungi</taxon>
        <taxon>Dikarya</taxon>
        <taxon>Basidiomycota</taxon>
        <taxon>Ustilaginomycotina</taxon>
        <taxon>Malasseziomycetes</taxon>
        <taxon>Malasseziales</taxon>
        <taxon>Malasseziaceae</taxon>
        <taxon>Malassezia</taxon>
    </lineage>
</organism>
<proteinExistence type="predicted"/>
<sequence length="520" mass="57141">MLFRRRNLDVGVPEKALVQGNQRFSIRKFGTIFACGAALFMDGYVNNSIGTVNTLLVGLYPDVMDDTTQETLTAIAFAGTVLGMLVFGYYSDAVGRKSGMIISTLIILVFTALSAGSYYKGSSRGMVQMLTAWRFFTGIGIGAEYPTGSVAAAEQSEELPGYFQHGPFIFATNFMIDMGFVIASFVPLVLTWIVFDQYGAKGNNQLIWRLTMGLGVVPCLFVLPFRFLIKQPQLYSKNMIPAFKIPYRLVLKKYWFRLLCISVVWFIYDFITYPFGLYSSIITKHFTNEDASQEVSLGWNVVITCFYIPGSFMGAMLVDTIGPKKCLCLGLTLQIIVGFILTGLFDKISNHIAAFCVVYGLFLSFGEFGPGDNLGLLASKSCATAVKGQFYGIAAAIGKVGAFAGSYAIKSMQDPWKDANGDPTDQLYYTAPFYLGSSLACVSLVLSLFFIHERSANIQAQEDEDFRQFLISEGFDISLMGKDDEPPSYDEKDIGLSSSYTPDPVSAANAPAMATIPMMQ</sequence>
<evidence type="ECO:0000256" key="6">
    <source>
        <dbReference type="SAM" id="Phobius"/>
    </source>
</evidence>
<feature type="transmembrane region" description="Helical" evidence="6">
    <location>
        <begin position="254"/>
        <end position="277"/>
    </location>
</feature>
<dbReference type="AlphaFoldDB" id="A0AAF0IWE0"/>
<feature type="transmembrane region" description="Helical" evidence="6">
    <location>
        <begin position="429"/>
        <end position="451"/>
    </location>
</feature>
<dbReference type="GO" id="GO:0005886">
    <property type="term" value="C:plasma membrane"/>
    <property type="evidence" value="ECO:0007669"/>
    <property type="project" value="TreeGrafter"/>
</dbReference>
<reference evidence="8" key="1">
    <citation type="submission" date="2023-03" db="EMBL/GenBank/DDBJ databases">
        <title>Mating type loci evolution in Malassezia.</title>
        <authorList>
            <person name="Coelho M.A."/>
        </authorList>
    </citation>
    <scope>NUCLEOTIDE SEQUENCE</scope>
    <source>
        <strain evidence="8">CBS 10434</strain>
    </source>
</reference>
<dbReference type="PANTHER" id="PTHR23508">
    <property type="entry name" value="CARBOXYLIC ACID TRANSPORTER PROTEIN HOMOLOG"/>
    <property type="match status" value="1"/>
</dbReference>
<keyword evidence="2" id="KW-0813">Transport</keyword>
<dbReference type="InterPro" id="IPR036259">
    <property type="entry name" value="MFS_trans_sf"/>
</dbReference>
<dbReference type="Proteomes" id="UP001220961">
    <property type="component" value="Chromosome 5"/>
</dbReference>
<keyword evidence="4 6" id="KW-1133">Transmembrane helix</keyword>
<dbReference type="PANTHER" id="PTHR23508:SF10">
    <property type="entry name" value="CARBOXYLIC ACID TRANSPORTER PROTEIN HOMOLOG"/>
    <property type="match status" value="1"/>
</dbReference>
<feature type="transmembrane region" description="Helical" evidence="6">
    <location>
        <begin position="326"/>
        <end position="345"/>
    </location>
</feature>
<evidence type="ECO:0000256" key="2">
    <source>
        <dbReference type="ARBA" id="ARBA00022448"/>
    </source>
</evidence>
<evidence type="ECO:0000313" key="8">
    <source>
        <dbReference type="EMBL" id="WFD20541.1"/>
    </source>
</evidence>
<gene>
    <name evidence="8" type="ORF">MCAP1_002788</name>
</gene>
<keyword evidence="5 6" id="KW-0472">Membrane</keyword>
<evidence type="ECO:0000259" key="7">
    <source>
        <dbReference type="PROSITE" id="PS50850"/>
    </source>
</evidence>
<evidence type="ECO:0000256" key="4">
    <source>
        <dbReference type="ARBA" id="ARBA00022989"/>
    </source>
</evidence>
<feature type="transmembrane region" description="Helical" evidence="6">
    <location>
        <begin position="207"/>
        <end position="229"/>
    </location>
</feature>
<evidence type="ECO:0000256" key="3">
    <source>
        <dbReference type="ARBA" id="ARBA00022692"/>
    </source>
</evidence>
<evidence type="ECO:0000313" key="9">
    <source>
        <dbReference type="Proteomes" id="UP001220961"/>
    </source>
</evidence>
<feature type="transmembrane region" description="Helical" evidence="6">
    <location>
        <begin position="390"/>
        <end position="409"/>
    </location>
</feature>
<feature type="transmembrane region" description="Helical" evidence="6">
    <location>
        <begin position="101"/>
        <end position="119"/>
    </location>
</feature>
<comment type="subcellular location">
    <subcellularLocation>
        <location evidence="1">Membrane</location>
        <topology evidence="1">Multi-pass membrane protein</topology>
    </subcellularLocation>
</comment>